<protein>
    <submittedName>
        <fullName evidence="2">Uncharacterized protein</fullName>
    </submittedName>
</protein>
<comment type="caution">
    <text evidence="2">The sequence shown here is derived from an EMBL/GenBank/DDBJ whole genome shotgun (WGS) entry which is preliminary data.</text>
</comment>
<feature type="transmembrane region" description="Helical" evidence="1">
    <location>
        <begin position="12"/>
        <end position="35"/>
    </location>
</feature>
<keyword evidence="1" id="KW-0812">Transmembrane</keyword>
<evidence type="ECO:0000313" key="3">
    <source>
        <dbReference type="Proteomes" id="UP000188947"/>
    </source>
</evidence>
<keyword evidence="1" id="KW-0472">Membrane</keyword>
<dbReference type="AlphaFoldDB" id="A0A1V3TWH2"/>
<evidence type="ECO:0000313" key="2">
    <source>
        <dbReference type="EMBL" id="OOH93401.1"/>
    </source>
</evidence>
<dbReference type="Proteomes" id="UP000188947">
    <property type="component" value="Unassembled WGS sequence"/>
</dbReference>
<dbReference type="STRING" id="238.BBD35_00945"/>
<organism evidence="2 3">
    <name type="scientific">Elizabethkingia meningoseptica</name>
    <name type="common">Chryseobacterium meningosepticum</name>
    <dbReference type="NCBI Taxonomy" id="238"/>
    <lineage>
        <taxon>Bacteria</taxon>
        <taxon>Pseudomonadati</taxon>
        <taxon>Bacteroidota</taxon>
        <taxon>Flavobacteriia</taxon>
        <taxon>Flavobacteriales</taxon>
        <taxon>Weeksellaceae</taxon>
        <taxon>Elizabethkingia</taxon>
    </lineage>
</organism>
<keyword evidence="1" id="KW-1133">Transmembrane helix</keyword>
<evidence type="ECO:0000256" key="1">
    <source>
        <dbReference type="SAM" id="Phobius"/>
    </source>
</evidence>
<dbReference type="KEGG" id="emg:BBD33_16590"/>
<reference evidence="2 3" key="1">
    <citation type="submission" date="2016-11" db="EMBL/GenBank/DDBJ databases">
        <title>Genome sequence and comparative genomic analysis of clinical strain Elizabethkingia meningoseptica 61421 PRCM.</title>
        <authorList>
            <person name="Wang M."/>
            <person name="Hu S."/>
            <person name="Cao L."/>
            <person name="Jiang T."/>
            <person name="Zhou Y."/>
            <person name="Ming D."/>
        </authorList>
    </citation>
    <scope>NUCLEOTIDE SEQUENCE [LARGE SCALE GENOMIC DNA]</scope>
    <source>
        <strain evidence="2 3">61421 PRCM</strain>
    </source>
</reference>
<dbReference type="eggNOG" id="ENOG5030UVT">
    <property type="taxonomic scope" value="Bacteria"/>
</dbReference>
<keyword evidence="3" id="KW-1185">Reference proteome</keyword>
<gene>
    <name evidence="2" type="ORF">BMF97_15720</name>
</gene>
<dbReference type="EMBL" id="MPOG01000018">
    <property type="protein sequence ID" value="OOH93401.1"/>
    <property type="molecule type" value="Genomic_DNA"/>
</dbReference>
<accession>A0A1V3TWH2</accession>
<feature type="transmembrane region" description="Helical" evidence="1">
    <location>
        <begin position="47"/>
        <end position="71"/>
    </location>
</feature>
<proteinExistence type="predicted"/>
<sequence length="75" mass="8481">MLSSASLNIESALCYFIILSFLASGFVYTLPVLIVHTFQKKLKSFRYYFVSYLISGVVGILLICLFAYVWLASLN</sequence>
<dbReference type="OrthoDB" id="711680at2"/>
<name>A0A1V3TWH2_ELIME</name>